<keyword evidence="3" id="KW-1185">Reference proteome</keyword>
<reference evidence="2 3" key="1">
    <citation type="submission" date="2019-04" db="EMBL/GenBank/DDBJ databases">
        <title>Streptomyces oryziradicis sp. nov., a novel actinomycete isolated from rhizosphere soil of rice (Oryza sativa L.).</title>
        <authorList>
            <person name="Li C."/>
        </authorList>
    </citation>
    <scope>NUCLEOTIDE SEQUENCE [LARGE SCALE GENOMIC DNA]</scope>
    <source>
        <strain evidence="2 3">NEAU-C40</strain>
    </source>
</reference>
<evidence type="ECO:0000313" key="2">
    <source>
        <dbReference type="EMBL" id="TKA09503.1"/>
    </source>
</evidence>
<dbReference type="EMBL" id="SUMC01000021">
    <property type="protein sequence ID" value="TKA09503.1"/>
    <property type="molecule type" value="Genomic_DNA"/>
</dbReference>
<protein>
    <submittedName>
        <fullName evidence="2">Uncharacterized protein</fullName>
    </submittedName>
</protein>
<dbReference type="AlphaFoldDB" id="A0A4U0SK20"/>
<organism evidence="2 3">
    <name type="scientific">Actinacidiphila oryziradicis</name>
    <dbReference type="NCBI Taxonomy" id="2571141"/>
    <lineage>
        <taxon>Bacteria</taxon>
        <taxon>Bacillati</taxon>
        <taxon>Actinomycetota</taxon>
        <taxon>Actinomycetes</taxon>
        <taxon>Kitasatosporales</taxon>
        <taxon>Streptomycetaceae</taxon>
        <taxon>Actinacidiphila</taxon>
    </lineage>
</organism>
<gene>
    <name evidence="2" type="ORF">FCI23_21895</name>
</gene>
<dbReference type="Proteomes" id="UP000305778">
    <property type="component" value="Unassembled WGS sequence"/>
</dbReference>
<name>A0A4U0SK20_9ACTN</name>
<evidence type="ECO:0000313" key="3">
    <source>
        <dbReference type="Proteomes" id="UP000305778"/>
    </source>
</evidence>
<feature type="compositionally biased region" description="Polar residues" evidence="1">
    <location>
        <begin position="1"/>
        <end position="16"/>
    </location>
</feature>
<feature type="region of interest" description="Disordered" evidence="1">
    <location>
        <begin position="1"/>
        <end position="23"/>
    </location>
</feature>
<dbReference type="OrthoDB" id="3837969at2"/>
<accession>A0A4U0SK20</accession>
<sequence length="69" mass="7122">MTATSDWQPCVSSAKPSLTDADVEPAIEEVDSSGLVPLPLRGLLTELAGDPGWPVYEPAGGHVLHIGVA</sequence>
<proteinExistence type="predicted"/>
<comment type="caution">
    <text evidence="2">The sequence shown here is derived from an EMBL/GenBank/DDBJ whole genome shotgun (WGS) entry which is preliminary data.</text>
</comment>
<evidence type="ECO:0000256" key="1">
    <source>
        <dbReference type="SAM" id="MobiDB-lite"/>
    </source>
</evidence>
<dbReference type="RefSeq" id="WP_136725634.1">
    <property type="nucleotide sequence ID" value="NZ_SUMC01000021.1"/>
</dbReference>